<dbReference type="PANTHER" id="PTHR11691">
    <property type="entry name" value="TYPE I INTERFERON"/>
    <property type="match status" value="1"/>
</dbReference>
<dbReference type="Ensembl" id="ENSMCST00000006773.1">
    <property type="protein sequence ID" value="ENSMCSP00000006616.1"/>
    <property type="gene ID" value="ENSMCSG00000004771.1"/>
</dbReference>
<dbReference type="GO" id="GO:0006955">
    <property type="term" value="P:immune response"/>
    <property type="evidence" value="ECO:0007669"/>
    <property type="project" value="UniProtKB-ARBA"/>
</dbReference>
<reference evidence="11" key="1">
    <citation type="submission" date="2025-08" db="UniProtKB">
        <authorList>
            <consortium name="Ensembl"/>
        </authorList>
    </citation>
    <scope>IDENTIFICATION</scope>
</reference>
<proteinExistence type="inferred from homology"/>
<dbReference type="Proteomes" id="UP000694560">
    <property type="component" value="Unplaced"/>
</dbReference>
<dbReference type="SMART" id="SM00076">
    <property type="entry name" value="IFabd"/>
    <property type="match status" value="1"/>
</dbReference>
<evidence type="ECO:0000256" key="2">
    <source>
        <dbReference type="ARBA" id="ARBA00004613"/>
    </source>
</evidence>
<evidence type="ECO:0000256" key="3">
    <source>
        <dbReference type="ARBA" id="ARBA00011033"/>
    </source>
</evidence>
<feature type="chain" id="PRO_5034079100" description="IFN protein" evidence="10">
    <location>
        <begin position="31"/>
        <end position="190"/>
    </location>
</feature>
<comment type="subcellular location">
    <subcellularLocation>
        <location evidence="2">Secreted</location>
    </subcellularLocation>
</comment>
<dbReference type="GO" id="GO:0051607">
    <property type="term" value="P:defense response to virus"/>
    <property type="evidence" value="ECO:0007669"/>
    <property type="project" value="UniProtKB-KW"/>
</dbReference>
<dbReference type="InterPro" id="IPR009079">
    <property type="entry name" value="4_helix_cytokine-like_core"/>
</dbReference>
<keyword evidence="12" id="KW-1185">Reference proteome</keyword>
<dbReference type="GO" id="GO:0005126">
    <property type="term" value="F:cytokine receptor binding"/>
    <property type="evidence" value="ECO:0007669"/>
    <property type="project" value="InterPro"/>
</dbReference>
<evidence type="ECO:0000313" key="11">
    <source>
        <dbReference type="Ensembl" id="ENSMCSP00000006616.1"/>
    </source>
</evidence>
<comment type="function">
    <text evidence="1">Has antiviral activities.</text>
</comment>
<reference evidence="11" key="2">
    <citation type="submission" date="2025-09" db="UniProtKB">
        <authorList>
            <consortium name="Ensembl"/>
        </authorList>
    </citation>
    <scope>IDENTIFICATION</scope>
</reference>
<evidence type="ECO:0000256" key="10">
    <source>
        <dbReference type="SAM" id="SignalP"/>
    </source>
</evidence>
<dbReference type="PROSITE" id="PS00252">
    <property type="entry name" value="INTERFERON_A_B_D"/>
    <property type="match status" value="1"/>
</dbReference>
<sequence>MPAPTAPRPRLPHAAPPLLLLLTALATALACQHLWTPDDTFPADALRLLHDMAPSHAQPCHLQQPPFFPDALRHNNLHPQQAAAAALRILQHLFHTLSDNSTRHHWHTQPRNDLLNQLQHHIHHLEPCLRNSTTLFKGPRNTLLTINKYFRDIHLFLHAHNHSACAWDHVRVEARASLQHLHNLTRTVRR</sequence>
<evidence type="ECO:0000313" key="12">
    <source>
        <dbReference type="Proteomes" id="UP000694560"/>
    </source>
</evidence>
<keyword evidence="8" id="KW-1015">Disulfide bond</keyword>
<dbReference type="SUPFAM" id="SSF47266">
    <property type="entry name" value="4-helical cytokines"/>
    <property type="match status" value="1"/>
</dbReference>
<keyword evidence="6 10" id="KW-0732">Signal</keyword>
<feature type="signal peptide" evidence="10">
    <location>
        <begin position="1"/>
        <end position="30"/>
    </location>
</feature>
<evidence type="ECO:0000256" key="9">
    <source>
        <dbReference type="RuleBase" id="RU000436"/>
    </source>
</evidence>
<accession>A0A8C5TGG0</accession>
<dbReference type="InterPro" id="IPR000471">
    <property type="entry name" value="Interferon_alpha/beta/delta"/>
</dbReference>
<evidence type="ECO:0000256" key="5">
    <source>
        <dbReference type="ARBA" id="ARBA00022525"/>
    </source>
</evidence>
<name>A0A8C5TGG0_9PASS</name>
<evidence type="ECO:0000256" key="1">
    <source>
        <dbReference type="ARBA" id="ARBA00002718"/>
    </source>
</evidence>
<dbReference type="PANTHER" id="PTHR11691:SF73">
    <property type="entry name" value="INTERFERON BETA"/>
    <property type="match status" value="1"/>
</dbReference>
<comment type="similarity">
    <text evidence="3 9">Belongs to the alpha/beta interferon family.</text>
</comment>
<dbReference type="OrthoDB" id="9395915at2759"/>
<evidence type="ECO:0000256" key="8">
    <source>
        <dbReference type="ARBA" id="ARBA00023157"/>
    </source>
</evidence>
<dbReference type="GO" id="GO:0005615">
    <property type="term" value="C:extracellular space"/>
    <property type="evidence" value="ECO:0007669"/>
    <property type="project" value="UniProtKB-KW"/>
</dbReference>
<keyword evidence="4 9" id="KW-0202">Cytokine</keyword>
<dbReference type="Gene3D" id="1.20.1250.10">
    <property type="match status" value="1"/>
</dbReference>
<evidence type="ECO:0008006" key="13">
    <source>
        <dbReference type="Google" id="ProtNLM"/>
    </source>
</evidence>
<evidence type="ECO:0000256" key="7">
    <source>
        <dbReference type="ARBA" id="ARBA00023118"/>
    </source>
</evidence>
<evidence type="ECO:0000256" key="4">
    <source>
        <dbReference type="ARBA" id="ARBA00022514"/>
    </source>
</evidence>
<evidence type="ECO:0000256" key="6">
    <source>
        <dbReference type="ARBA" id="ARBA00022729"/>
    </source>
</evidence>
<organism evidence="11 12">
    <name type="scientific">Malurus cyaneus samueli</name>
    <dbReference type="NCBI Taxonomy" id="2593467"/>
    <lineage>
        <taxon>Eukaryota</taxon>
        <taxon>Metazoa</taxon>
        <taxon>Chordata</taxon>
        <taxon>Craniata</taxon>
        <taxon>Vertebrata</taxon>
        <taxon>Euteleostomi</taxon>
        <taxon>Archelosauria</taxon>
        <taxon>Archosauria</taxon>
        <taxon>Dinosauria</taxon>
        <taxon>Saurischia</taxon>
        <taxon>Theropoda</taxon>
        <taxon>Coelurosauria</taxon>
        <taxon>Aves</taxon>
        <taxon>Neognathae</taxon>
        <taxon>Neoaves</taxon>
        <taxon>Telluraves</taxon>
        <taxon>Australaves</taxon>
        <taxon>Passeriformes</taxon>
        <taxon>Meliphagoidea</taxon>
        <taxon>Maluridae</taxon>
        <taxon>Malurus</taxon>
    </lineage>
</organism>
<keyword evidence="5" id="KW-0964">Secreted</keyword>
<dbReference type="GO" id="GO:0005125">
    <property type="term" value="F:cytokine activity"/>
    <property type="evidence" value="ECO:0007669"/>
    <property type="project" value="UniProtKB-KW"/>
</dbReference>
<dbReference type="Pfam" id="PF00143">
    <property type="entry name" value="Interferon"/>
    <property type="match status" value="1"/>
</dbReference>
<protein>
    <recommendedName>
        <fullName evidence="13">IFN protein</fullName>
    </recommendedName>
</protein>
<keyword evidence="7 9" id="KW-0051">Antiviral defense</keyword>
<dbReference type="AlphaFoldDB" id="A0A8C5TGG0"/>